<proteinExistence type="inferred from homology"/>
<evidence type="ECO:0000259" key="5">
    <source>
        <dbReference type="Pfam" id="PF00389"/>
    </source>
</evidence>
<dbReference type="GO" id="GO:0030267">
    <property type="term" value="F:glyoxylate reductase (NADPH) activity"/>
    <property type="evidence" value="ECO:0007669"/>
    <property type="project" value="TreeGrafter"/>
</dbReference>
<reference evidence="7 8" key="1">
    <citation type="journal article" date="2016" name="Nat. Commun.">
        <title>Thousands of microbial genomes shed light on interconnected biogeochemical processes in an aquifer system.</title>
        <authorList>
            <person name="Anantharaman K."/>
            <person name="Brown C.T."/>
            <person name="Hug L.A."/>
            <person name="Sharon I."/>
            <person name="Castelle C.J."/>
            <person name="Probst A.J."/>
            <person name="Thomas B.C."/>
            <person name="Singh A."/>
            <person name="Wilkins M.J."/>
            <person name="Karaoz U."/>
            <person name="Brodie E.L."/>
            <person name="Williams K.H."/>
            <person name="Hubbard S.S."/>
            <person name="Banfield J.F."/>
        </authorList>
    </citation>
    <scope>NUCLEOTIDE SEQUENCE [LARGE SCALE GENOMIC DNA]</scope>
</reference>
<dbReference type="FunFam" id="3.40.50.720:FF:000203">
    <property type="entry name" value="D-3-phosphoglycerate dehydrogenase (SerA)"/>
    <property type="match status" value="1"/>
</dbReference>
<dbReference type="SUPFAM" id="SSF51735">
    <property type="entry name" value="NAD(P)-binding Rossmann-fold domains"/>
    <property type="match status" value="1"/>
</dbReference>
<evidence type="ECO:0000313" key="8">
    <source>
        <dbReference type="Proteomes" id="UP000176682"/>
    </source>
</evidence>
<feature type="domain" description="D-isomer specific 2-hydroxyacid dehydrogenase NAD-binding" evidence="6">
    <location>
        <begin position="109"/>
        <end position="286"/>
    </location>
</feature>
<dbReference type="GO" id="GO:0005829">
    <property type="term" value="C:cytosol"/>
    <property type="evidence" value="ECO:0007669"/>
    <property type="project" value="TreeGrafter"/>
</dbReference>
<dbReference type="PROSITE" id="PS00671">
    <property type="entry name" value="D_2_HYDROXYACID_DH_3"/>
    <property type="match status" value="1"/>
</dbReference>
<dbReference type="InterPro" id="IPR006139">
    <property type="entry name" value="D-isomer_2_OHA_DH_cat_dom"/>
</dbReference>
<evidence type="ECO:0008006" key="9">
    <source>
        <dbReference type="Google" id="ProtNLM"/>
    </source>
</evidence>
<dbReference type="EMBL" id="MFAM01000016">
    <property type="protein sequence ID" value="OGD79623.1"/>
    <property type="molecule type" value="Genomic_DNA"/>
</dbReference>
<dbReference type="InterPro" id="IPR050223">
    <property type="entry name" value="D-isomer_2-hydroxyacid_DH"/>
</dbReference>
<comment type="caution">
    <text evidence="7">The sequence shown here is derived from an EMBL/GenBank/DDBJ whole genome shotgun (WGS) entry which is preliminary data.</text>
</comment>
<evidence type="ECO:0000259" key="6">
    <source>
        <dbReference type="Pfam" id="PF02826"/>
    </source>
</evidence>
<comment type="similarity">
    <text evidence="1 4">Belongs to the D-isomer specific 2-hydroxyacid dehydrogenase family.</text>
</comment>
<dbReference type="CDD" id="cd05301">
    <property type="entry name" value="GDH"/>
    <property type="match status" value="1"/>
</dbReference>
<dbReference type="Pfam" id="PF02826">
    <property type="entry name" value="2-Hacid_dh_C"/>
    <property type="match status" value="1"/>
</dbReference>
<dbReference type="InterPro" id="IPR006140">
    <property type="entry name" value="D-isomer_DH_NAD-bd"/>
</dbReference>
<keyword evidence="3" id="KW-0520">NAD</keyword>
<dbReference type="InterPro" id="IPR029753">
    <property type="entry name" value="D-isomer_DH_CS"/>
</dbReference>
<keyword evidence="2 4" id="KW-0560">Oxidoreductase</keyword>
<evidence type="ECO:0000256" key="3">
    <source>
        <dbReference type="ARBA" id="ARBA00023027"/>
    </source>
</evidence>
<evidence type="ECO:0000256" key="1">
    <source>
        <dbReference type="ARBA" id="ARBA00005854"/>
    </source>
</evidence>
<dbReference type="GO" id="GO:0016618">
    <property type="term" value="F:hydroxypyruvate reductase [NAD(P)H] activity"/>
    <property type="evidence" value="ECO:0007669"/>
    <property type="project" value="TreeGrafter"/>
</dbReference>
<name>A0A1F5FJ34_9BACT</name>
<dbReference type="SUPFAM" id="SSF52283">
    <property type="entry name" value="Formate/glycerate dehydrogenase catalytic domain-like"/>
    <property type="match status" value="1"/>
</dbReference>
<dbReference type="Pfam" id="PF00389">
    <property type="entry name" value="2-Hacid_dh"/>
    <property type="match status" value="1"/>
</dbReference>
<accession>A0A1F5FJ34</accession>
<dbReference type="PANTHER" id="PTHR10996:SF283">
    <property type="entry name" value="GLYOXYLATE_HYDROXYPYRUVATE REDUCTASE B"/>
    <property type="match status" value="1"/>
</dbReference>
<dbReference type="AlphaFoldDB" id="A0A1F5FJ34"/>
<dbReference type="GO" id="GO:0051287">
    <property type="term" value="F:NAD binding"/>
    <property type="evidence" value="ECO:0007669"/>
    <property type="project" value="InterPro"/>
</dbReference>
<feature type="domain" description="D-isomer specific 2-hydroxyacid dehydrogenase catalytic" evidence="5">
    <location>
        <begin position="6"/>
        <end position="318"/>
    </location>
</feature>
<dbReference type="InterPro" id="IPR036291">
    <property type="entry name" value="NAD(P)-bd_dom_sf"/>
</dbReference>
<organism evidence="7 8">
    <name type="scientific">Candidatus Collierbacteria bacterium RIFOXYB1_FULL_49_13</name>
    <dbReference type="NCBI Taxonomy" id="1817728"/>
    <lineage>
        <taxon>Bacteria</taxon>
        <taxon>Candidatus Collieribacteriota</taxon>
    </lineage>
</organism>
<gene>
    <name evidence="7" type="ORF">A2368_02720</name>
</gene>
<sequence>MKQRIFVVHHIPEKPLVKLREEYDVEVWPKKEISVGQLKKKVKGAVAIVGMLTVKIDKGVMVAAGPQLKVIANYAVGFNNIDVDEATKRGIVVTNTPGVLTEAVAEHVIALTLAVSRRVVEGDRFVRAGKYHGWDPDLLIGRSLRGGVMGIVGLGRIGRWTARLSKAVGMEVMYNSHTRDEEFEVAEEAKYGSLSQVLERADVVSVSVPLCEETFHMIGKKELGLMKPTAFLINTARGEVVDEKALIWALDKKVIAGAALDVFEHEQNISKKLWKYPNVVLTPHIASATGEARLAMASLVVEGITKTLSGRMPENIVNADVWSRRTRLEVE</sequence>
<dbReference type="Proteomes" id="UP000176682">
    <property type="component" value="Unassembled WGS sequence"/>
</dbReference>
<dbReference type="PANTHER" id="PTHR10996">
    <property type="entry name" value="2-HYDROXYACID DEHYDROGENASE-RELATED"/>
    <property type="match status" value="1"/>
</dbReference>
<dbReference type="Gene3D" id="3.40.50.720">
    <property type="entry name" value="NAD(P)-binding Rossmann-like Domain"/>
    <property type="match status" value="2"/>
</dbReference>
<evidence type="ECO:0000256" key="2">
    <source>
        <dbReference type="ARBA" id="ARBA00023002"/>
    </source>
</evidence>
<evidence type="ECO:0000313" key="7">
    <source>
        <dbReference type="EMBL" id="OGD79623.1"/>
    </source>
</evidence>
<protein>
    <recommendedName>
        <fullName evidence="9">D-glycerate dehydrogenase</fullName>
    </recommendedName>
</protein>
<evidence type="ECO:0000256" key="4">
    <source>
        <dbReference type="RuleBase" id="RU003719"/>
    </source>
</evidence>